<keyword evidence="3" id="KW-1185">Reference proteome</keyword>
<dbReference type="EMBL" id="CP117880">
    <property type="protein sequence ID" value="WDF70849.1"/>
    <property type="molecule type" value="Genomic_DNA"/>
</dbReference>
<dbReference type="InterPro" id="IPR035901">
    <property type="entry name" value="GIY-YIG_endonuc_sf"/>
</dbReference>
<protein>
    <submittedName>
        <fullName evidence="2">GIY-YIG nuclease family protein</fullName>
    </submittedName>
</protein>
<dbReference type="PROSITE" id="PS50164">
    <property type="entry name" value="GIY_YIG"/>
    <property type="match status" value="1"/>
</dbReference>
<evidence type="ECO:0000313" key="3">
    <source>
        <dbReference type="Proteomes" id="UP001221558"/>
    </source>
</evidence>
<name>A0ABY7WMP8_9SPHI</name>
<dbReference type="InterPro" id="IPR000305">
    <property type="entry name" value="GIY-YIG_endonuc"/>
</dbReference>
<organism evidence="2 3">
    <name type="scientific">Sphingobacterium oryzagri</name>
    <dbReference type="NCBI Taxonomy" id="3025669"/>
    <lineage>
        <taxon>Bacteria</taxon>
        <taxon>Pseudomonadati</taxon>
        <taxon>Bacteroidota</taxon>
        <taxon>Sphingobacteriia</taxon>
        <taxon>Sphingobacteriales</taxon>
        <taxon>Sphingobacteriaceae</taxon>
        <taxon>Sphingobacterium</taxon>
    </lineage>
</organism>
<dbReference type="Pfam" id="PF01541">
    <property type="entry name" value="GIY-YIG"/>
    <property type="match status" value="1"/>
</dbReference>
<sequence>MSFDGTVYITTNFNNTTLYTGVTSDLQIRMYEHVHHKYLTSFSKRYN</sequence>
<gene>
    <name evidence="2" type="ORF">PQ465_09915</name>
</gene>
<evidence type="ECO:0000259" key="1">
    <source>
        <dbReference type="PROSITE" id="PS50164"/>
    </source>
</evidence>
<dbReference type="Proteomes" id="UP001221558">
    <property type="component" value="Chromosome"/>
</dbReference>
<dbReference type="SUPFAM" id="SSF82771">
    <property type="entry name" value="GIY-YIG endonuclease"/>
    <property type="match status" value="1"/>
</dbReference>
<feature type="domain" description="GIY-YIG" evidence="1">
    <location>
        <begin position="3"/>
        <end position="47"/>
    </location>
</feature>
<reference evidence="2 3" key="1">
    <citation type="submission" date="2023-02" db="EMBL/GenBank/DDBJ databases">
        <title>Genome sequence of Sphingobacterium sp. KACC 22765.</title>
        <authorList>
            <person name="Kim S."/>
            <person name="Heo J."/>
            <person name="Kwon S.-W."/>
        </authorList>
    </citation>
    <scope>NUCLEOTIDE SEQUENCE [LARGE SCALE GENOMIC DNA]</scope>
    <source>
        <strain evidence="2 3">KACC 22765</strain>
    </source>
</reference>
<accession>A0ABY7WMP8</accession>
<evidence type="ECO:0000313" key="2">
    <source>
        <dbReference type="EMBL" id="WDF70849.1"/>
    </source>
</evidence>
<dbReference type="Gene3D" id="3.40.1440.10">
    <property type="entry name" value="GIY-YIG endonuclease"/>
    <property type="match status" value="1"/>
</dbReference>
<proteinExistence type="predicted"/>